<accession>A0A8J3F249</accession>
<evidence type="ECO:0000256" key="1">
    <source>
        <dbReference type="SAM" id="MobiDB-lite"/>
    </source>
</evidence>
<keyword evidence="4" id="KW-1185">Reference proteome</keyword>
<dbReference type="EMBL" id="BMDI01000001">
    <property type="protein sequence ID" value="GGI17356.1"/>
    <property type="molecule type" value="Genomic_DNA"/>
</dbReference>
<dbReference type="AlphaFoldDB" id="A0A8J3F249"/>
<evidence type="ECO:0008006" key="5">
    <source>
        <dbReference type="Google" id="ProtNLM"/>
    </source>
</evidence>
<feature type="compositionally biased region" description="Basic and acidic residues" evidence="1">
    <location>
        <begin position="172"/>
        <end position="233"/>
    </location>
</feature>
<reference evidence="4" key="1">
    <citation type="journal article" date="2019" name="Int. J. Syst. Evol. Microbiol.">
        <title>The Global Catalogue of Microorganisms (GCM) 10K type strain sequencing project: providing services to taxonomists for standard genome sequencing and annotation.</title>
        <authorList>
            <consortium name="The Broad Institute Genomics Platform"/>
            <consortium name="The Broad Institute Genome Sequencing Center for Infectious Disease"/>
            <person name="Wu L."/>
            <person name="Ma J."/>
        </authorList>
    </citation>
    <scope>NUCLEOTIDE SEQUENCE [LARGE SCALE GENOMIC DNA]</scope>
    <source>
        <strain evidence="4">CCM 2767</strain>
    </source>
</reference>
<feature type="compositionally biased region" description="Basic and acidic residues" evidence="1">
    <location>
        <begin position="124"/>
        <end position="141"/>
    </location>
</feature>
<feature type="signal peptide" evidence="2">
    <location>
        <begin position="1"/>
        <end position="26"/>
    </location>
</feature>
<gene>
    <name evidence="3" type="ORF">GCM10008066_08570</name>
</gene>
<keyword evidence="2" id="KW-0732">Signal</keyword>
<evidence type="ECO:0000313" key="4">
    <source>
        <dbReference type="Proteomes" id="UP000642180"/>
    </source>
</evidence>
<dbReference type="Proteomes" id="UP000642180">
    <property type="component" value="Unassembled WGS sequence"/>
</dbReference>
<protein>
    <recommendedName>
        <fullName evidence="5">DUF4398 domain-containing protein</fullName>
    </recommendedName>
</protein>
<organism evidence="3 4">
    <name type="scientific">Oxalicibacterium faecigallinarum</name>
    <dbReference type="NCBI Taxonomy" id="573741"/>
    <lineage>
        <taxon>Bacteria</taxon>
        <taxon>Pseudomonadati</taxon>
        <taxon>Pseudomonadota</taxon>
        <taxon>Betaproteobacteria</taxon>
        <taxon>Burkholderiales</taxon>
        <taxon>Oxalobacteraceae</taxon>
        <taxon>Oxalicibacterium</taxon>
    </lineage>
</organism>
<feature type="region of interest" description="Disordered" evidence="1">
    <location>
        <begin position="124"/>
        <end position="233"/>
    </location>
</feature>
<comment type="caution">
    <text evidence="3">The sequence shown here is derived from an EMBL/GenBank/DDBJ whole genome shotgun (WGS) entry which is preliminary data.</text>
</comment>
<evidence type="ECO:0000313" key="3">
    <source>
        <dbReference type="EMBL" id="GGI17356.1"/>
    </source>
</evidence>
<name>A0A8J3F249_9BURK</name>
<feature type="chain" id="PRO_5035276988" description="DUF4398 domain-containing protein" evidence="2">
    <location>
        <begin position="27"/>
        <end position="233"/>
    </location>
</feature>
<proteinExistence type="predicted"/>
<evidence type="ECO:0000256" key="2">
    <source>
        <dbReference type="SAM" id="SignalP"/>
    </source>
</evidence>
<sequence>MVGDMKFCLKKVLLVSLFLPVSQGWAQSTEVDASITSYTVTAVVQRYPSGSIQSGETANQAIKDVGESRQKIDARYAAEKQACYPKFFTNACLNKAKERHYESLQAVRPIELEANSYIRHARVSERDQRLEESAKAREARAKGNTSVPVPQINDMPRESGLSDAQRAARAQDVADRNAERAERERQRRAAEESNAKQRAQNVERYEEKVRESEERQKEVARRKAERAAEQPVK</sequence>